<gene>
    <name evidence="1" type="ORF">KR51_00003690</name>
</gene>
<accession>U5DEY3</accession>
<dbReference type="PATRIC" id="fig|582515.4.peg.415"/>
<sequence length="83" mass="10119">MLQDPQAIRYYQNLSDALVDSWHRGYRFDNLRLYIDGYLACLRETKVLEPFLVHRIEEEAIRFLRDPSNFEDYALPEPETRYY</sequence>
<name>U5DEY3_9CHRO</name>
<organism evidence="1 2">
    <name type="scientific">Rubidibacter lacunae KORDI 51-2</name>
    <dbReference type="NCBI Taxonomy" id="582515"/>
    <lineage>
        <taxon>Bacteria</taxon>
        <taxon>Bacillati</taxon>
        <taxon>Cyanobacteriota</taxon>
        <taxon>Cyanophyceae</taxon>
        <taxon>Oscillatoriophycideae</taxon>
        <taxon>Chroococcales</taxon>
        <taxon>Aphanothecaceae</taxon>
        <taxon>Rubidibacter</taxon>
    </lineage>
</organism>
<dbReference type="InterPro" id="IPR046649">
    <property type="entry name" value="DUF6761"/>
</dbReference>
<dbReference type="AlphaFoldDB" id="U5DEY3"/>
<evidence type="ECO:0000313" key="1">
    <source>
        <dbReference type="EMBL" id="ERN43053.1"/>
    </source>
</evidence>
<dbReference type="OrthoDB" id="464365at2"/>
<proteinExistence type="predicted"/>
<dbReference type="Pfam" id="PF20547">
    <property type="entry name" value="DUF6761"/>
    <property type="match status" value="1"/>
</dbReference>
<dbReference type="Proteomes" id="UP000016960">
    <property type="component" value="Unassembled WGS sequence"/>
</dbReference>
<protein>
    <submittedName>
        <fullName evidence="1">Uncharacterized protein</fullName>
    </submittedName>
</protein>
<reference evidence="1 2" key="1">
    <citation type="submission" date="2013-05" db="EMBL/GenBank/DDBJ databases">
        <title>Draft genome sequence of Rubidibacter lacunae KORDI 51-2.</title>
        <authorList>
            <person name="Choi D.H."/>
            <person name="Noh J.H."/>
            <person name="Kwon K.-K."/>
            <person name="Lee J.-H."/>
            <person name="Ryu J.-Y."/>
        </authorList>
    </citation>
    <scope>NUCLEOTIDE SEQUENCE [LARGE SCALE GENOMIC DNA]</scope>
    <source>
        <strain evidence="1 2">KORDI 51-2</strain>
    </source>
</reference>
<dbReference type="RefSeq" id="WP_022604150.1">
    <property type="nucleotide sequence ID" value="NZ_ASSJ01000004.1"/>
</dbReference>
<dbReference type="InParanoid" id="U5DEY3"/>
<comment type="caution">
    <text evidence="1">The sequence shown here is derived from an EMBL/GenBank/DDBJ whole genome shotgun (WGS) entry which is preliminary data.</text>
</comment>
<dbReference type="EMBL" id="ASSJ01000004">
    <property type="protein sequence ID" value="ERN43053.1"/>
    <property type="molecule type" value="Genomic_DNA"/>
</dbReference>
<dbReference type="eggNOG" id="ENOG5032RVN">
    <property type="taxonomic scope" value="Bacteria"/>
</dbReference>
<dbReference type="STRING" id="582515.KR51_00003690"/>
<evidence type="ECO:0000313" key="2">
    <source>
        <dbReference type="Proteomes" id="UP000016960"/>
    </source>
</evidence>
<keyword evidence="2" id="KW-1185">Reference proteome</keyword>